<dbReference type="Pfam" id="PF10032">
    <property type="entry name" value="Pho88"/>
    <property type="match status" value="1"/>
</dbReference>
<dbReference type="InterPro" id="IPR012098">
    <property type="entry name" value="SND3_fun"/>
</dbReference>
<dbReference type="KEGG" id="kng:KNAG_0B01530"/>
<evidence type="ECO:0000256" key="1">
    <source>
        <dbReference type="SAM" id="MobiDB-lite"/>
    </source>
</evidence>
<name>J7R1C2_HUIN7</name>
<accession>J7R1C2</accession>
<evidence type="ECO:0000256" key="2">
    <source>
        <dbReference type="SAM" id="Phobius"/>
    </source>
</evidence>
<feature type="region of interest" description="Disordered" evidence="1">
    <location>
        <begin position="169"/>
        <end position="192"/>
    </location>
</feature>
<evidence type="ECO:0000313" key="4">
    <source>
        <dbReference type="Proteomes" id="UP000006310"/>
    </source>
</evidence>
<reference evidence="3 4" key="1">
    <citation type="journal article" date="2011" name="Proc. Natl. Acad. Sci. U.S.A.">
        <title>Evolutionary erosion of yeast sex chromosomes by mating-type switching accidents.</title>
        <authorList>
            <person name="Gordon J.L."/>
            <person name="Armisen D."/>
            <person name="Proux-Wera E."/>
            <person name="Oheigeartaigh S.S."/>
            <person name="Byrne K.P."/>
            <person name="Wolfe K.H."/>
        </authorList>
    </citation>
    <scope>NUCLEOTIDE SEQUENCE [LARGE SCALE GENOMIC DNA]</scope>
    <source>
        <strain evidence="4">ATCC MYA-139 / BCRC 22969 / CBS 8797 / CCRC 22969 / KCTC 17520 / NBRC 10181 / NCYC 3082</strain>
    </source>
</reference>
<gene>
    <name evidence="3" type="primary">KNAG0B01530</name>
    <name evidence="3" type="ordered locus">KNAG_0B01530</name>
</gene>
<dbReference type="RefSeq" id="XP_022462846.1">
    <property type="nucleotide sequence ID" value="XM_022611436.1"/>
</dbReference>
<keyword evidence="2" id="KW-0812">Transmembrane</keyword>
<dbReference type="AlphaFoldDB" id="J7R1C2"/>
<keyword evidence="2" id="KW-1133">Transmembrane helix</keyword>
<keyword evidence="2" id="KW-0472">Membrane</keyword>
<dbReference type="HOGENOM" id="CLU_099163_0_0_1"/>
<dbReference type="GO" id="GO:0005739">
    <property type="term" value="C:mitochondrion"/>
    <property type="evidence" value="ECO:0007669"/>
    <property type="project" value="TreeGrafter"/>
</dbReference>
<dbReference type="EMBL" id="HE978315">
    <property type="protein sequence ID" value="CCK68600.1"/>
    <property type="molecule type" value="Genomic_DNA"/>
</dbReference>
<dbReference type="PANTHER" id="PTHR28112">
    <property type="entry name" value="SRP-INDEPENDENT TARGETING PROTEIN 3"/>
    <property type="match status" value="1"/>
</dbReference>
<reference evidence="4" key="2">
    <citation type="submission" date="2012-08" db="EMBL/GenBank/DDBJ databases">
        <title>Genome sequence of Kazachstania naganishii.</title>
        <authorList>
            <person name="Gordon J.L."/>
            <person name="Armisen D."/>
            <person name="Proux-Wera E."/>
            <person name="OhEigeartaigh S.S."/>
            <person name="Byrne K.P."/>
            <person name="Wolfe K.H."/>
        </authorList>
    </citation>
    <scope>NUCLEOTIDE SEQUENCE [LARGE SCALE GENOMIC DNA]</scope>
    <source>
        <strain evidence="4">ATCC MYA-139 / BCRC 22969 / CBS 8797 / CCRC 22969 / KCTC 17520 / NBRC 10181 / NCYC 3082</strain>
    </source>
</reference>
<organism evidence="3 4">
    <name type="scientific">Huiozyma naganishii (strain ATCC MYA-139 / BCRC 22969 / CBS 8797 / KCTC 17520 / NBRC 10181 / NCYC 3082 / Yp74L-3)</name>
    <name type="common">Yeast</name>
    <name type="synonym">Kazachstania naganishii</name>
    <dbReference type="NCBI Taxonomy" id="1071383"/>
    <lineage>
        <taxon>Eukaryota</taxon>
        <taxon>Fungi</taxon>
        <taxon>Dikarya</taxon>
        <taxon>Ascomycota</taxon>
        <taxon>Saccharomycotina</taxon>
        <taxon>Saccharomycetes</taxon>
        <taxon>Saccharomycetales</taxon>
        <taxon>Saccharomycetaceae</taxon>
        <taxon>Huiozyma</taxon>
    </lineage>
</organism>
<sequence length="192" mass="21557">MLSPAVTNIAVMLVMMQLSRKIDMEDETNILYIRIAYVSCTVLGFLIYQLVRRKIVATNDLTKLKIVKPKNAMKPNEPEQVEYTTVRDYDLTEIDSAIKSIFTGVAMMGFMHLYMKYTNPLFMQCINPIKSALEHNETKIHLFGNAATGELKRPFKTPSLLDGFMGKPATDAADASKPKIEEISSAEGVKTE</sequence>
<dbReference type="PANTHER" id="PTHR28112:SF1">
    <property type="entry name" value="SRP-INDEPENDENT TARGETING PROTEIN 3"/>
    <property type="match status" value="1"/>
</dbReference>
<dbReference type="GeneID" id="34524250"/>
<dbReference type="eggNOG" id="KOG4554">
    <property type="taxonomic scope" value="Eukaryota"/>
</dbReference>
<dbReference type="Proteomes" id="UP000006310">
    <property type="component" value="Chromosome 2"/>
</dbReference>
<dbReference type="OrthoDB" id="18139at2759"/>
<proteinExistence type="predicted"/>
<keyword evidence="4" id="KW-1185">Reference proteome</keyword>
<feature type="transmembrane region" description="Helical" evidence="2">
    <location>
        <begin position="31"/>
        <end position="51"/>
    </location>
</feature>
<dbReference type="PIRSF" id="PIRSF008756">
    <property type="entry name" value="P_tr_PHO88"/>
    <property type="match status" value="1"/>
</dbReference>
<protein>
    <submittedName>
        <fullName evidence="3">Uncharacterized protein</fullName>
    </submittedName>
</protein>
<evidence type="ECO:0000313" key="3">
    <source>
        <dbReference type="EMBL" id="CCK68600.1"/>
    </source>
</evidence>
<dbReference type="OMA" id="ITYSEYD"/>
<dbReference type="GO" id="GO:0045047">
    <property type="term" value="P:protein targeting to ER"/>
    <property type="evidence" value="ECO:0007669"/>
    <property type="project" value="InterPro"/>
</dbReference>
<dbReference type="GO" id="GO:0005783">
    <property type="term" value="C:endoplasmic reticulum"/>
    <property type="evidence" value="ECO:0007669"/>
    <property type="project" value="InterPro"/>
</dbReference>